<accession>A0A0J7IXU7</accession>
<name>A0A0J7IXU7_9FLAO</name>
<dbReference type="RefSeq" id="WP_048499771.1">
    <property type="nucleotide sequence ID" value="NZ_LFNG01000012.1"/>
</dbReference>
<sequence length="80" mass="8790">MKTSSYPFKAQLALKSDAELIETFNREVGNGGWGSARAEFLAALKQEFLNRSLCCSLIINGNSMSLSRRITMDGGVIRFA</sequence>
<dbReference type="Proteomes" id="UP000035900">
    <property type="component" value="Unassembled WGS sequence"/>
</dbReference>
<comment type="caution">
    <text evidence="1">The sequence shown here is derived from an EMBL/GenBank/DDBJ whole genome shotgun (WGS) entry which is preliminary data.</text>
</comment>
<evidence type="ECO:0000313" key="2">
    <source>
        <dbReference type="Proteomes" id="UP000035900"/>
    </source>
</evidence>
<dbReference type="EMBL" id="LFNG01000012">
    <property type="protein sequence ID" value="KMQ70827.1"/>
    <property type="molecule type" value="Genomic_DNA"/>
</dbReference>
<organism evidence="1 2">
    <name type="scientific">Chryseobacterium koreense CCUG 49689</name>
    <dbReference type="NCBI Taxonomy" id="1304281"/>
    <lineage>
        <taxon>Bacteria</taxon>
        <taxon>Pseudomonadati</taxon>
        <taxon>Bacteroidota</taxon>
        <taxon>Flavobacteriia</taxon>
        <taxon>Flavobacteriales</taxon>
        <taxon>Weeksellaceae</taxon>
        <taxon>Chryseobacterium group</taxon>
        <taxon>Chryseobacterium</taxon>
    </lineage>
</organism>
<dbReference type="PATRIC" id="fig|1304281.5.peg.2006"/>
<dbReference type="AlphaFoldDB" id="A0A0J7IXU7"/>
<dbReference type="OrthoDB" id="1450319at2"/>
<reference evidence="1 2" key="1">
    <citation type="journal article" date="2004" name="Int. J. Syst. Evol. Microbiol.">
        <title>Kaistella koreensis gen. nov., sp. nov., a novel member of the Chryseobacterium-Bergeyella-Riemerella branch.</title>
        <authorList>
            <person name="Kim M.K."/>
            <person name="Im W.T."/>
            <person name="Shin Y.K."/>
            <person name="Lim J.H."/>
            <person name="Kim S.H."/>
            <person name="Lee B.C."/>
            <person name="Park M.Y."/>
            <person name="Lee K.Y."/>
            <person name="Lee S.T."/>
        </authorList>
    </citation>
    <scope>NUCLEOTIDE SEQUENCE [LARGE SCALE GENOMIC DNA]</scope>
    <source>
        <strain evidence="1 2">CCUG 49689</strain>
    </source>
</reference>
<keyword evidence="2" id="KW-1185">Reference proteome</keyword>
<gene>
    <name evidence="1" type="ORF">ACM44_09320</name>
</gene>
<evidence type="ECO:0000313" key="1">
    <source>
        <dbReference type="EMBL" id="KMQ70827.1"/>
    </source>
</evidence>
<protein>
    <submittedName>
        <fullName evidence="1">Uncharacterized protein</fullName>
    </submittedName>
</protein>
<proteinExistence type="predicted"/>